<reference evidence="1" key="1">
    <citation type="submission" date="2020-08" db="EMBL/GenBank/DDBJ databases">
        <title>Multicomponent nature underlies the extraordinary mechanical properties of spider dragline silk.</title>
        <authorList>
            <person name="Kono N."/>
            <person name="Nakamura H."/>
            <person name="Mori M."/>
            <person name="Yoshida Y."/>
            <person name="Ohtoshi R."/>
            <person name="Malay A.D."/>
            <person name="Moran D.A.P."/>
            <person name="Tomita M."/>
            <person name="Numata K."/>
            <person name="Arakawa K."/>
        </authorList>
    </citation>
    <scope>NUCLEOTIDE SEQUENCE</scope>
</reference>
<sequence>MLAAERSVLYSAGLPLVTSSSGSEVGHRGCVIQSIQSWSPRLRYPVDPKLVLVIVFRESEVGDSGSEVGFDDSIQWVPNLTVGCKKDVGI</sequence>
<organism evidence="1 2">
    <name type="scientific">Trichonephila inaurata madagascariensis</name>
    <dbReference type="NCBI Taxonomy" id="2747483"/>
    <lineage>
        <taxon>Eukaryota</taxon>
        <taxon>Metazoa</taxon>
        <taxon>Ecdysozoa</taxon>
        <taxon>Arthropoda</taxon>
        <taxon>Chelicerata</taxon>
        <taxon>Arachnida</taxon>
        <taxon>Araneae</taxon>
        <taxon>Araneomorphae</taxon>
        <taxon>Entelegynae</taxon>
        <taxon>Araneoidea</taxon>
        <taxon>Nephilidae</taxon>
        <taxon>Trichonephila</taxon>
        <taxon>Trichonephila inaurata</taxon>
    </lineage>
</organism>
<proteinExistence type="predicted"/>
<evidence type="ECO:0000313" key="2">
    <source>
        <dbReference type="Proteomes" id="UP000886998"/>
    </source>
</evidence>
<gene>
    <name evidence="1" type="ORF">TNIN_310011</name>
</gene>
<keyword evidence="2" id="KW-1185">Reference proteome</keyword>
<accession>A0A8X7BU76</accession>
<name>A0A8X7BU76_9ARAC</name>
<dbReference type="AlphaFoldDB" id="A0A8X7BU76"/>
<protein>
    <submittedName>
        <fullName evidence="1">Uncharacterized protein</fullName>
    </submittedName>
</protein>
<comment type="caution">
    <text evidence="1">The sequence shown here is derived from an EMBL/GenBank/DDBJ whole genome shotgun (WGS) entry which is preliminary data.</text>
</comment>
<dbReference type="EMBL" id="BMAV01004024">
    <property type="protein sequence ID" value="GFY44055.1"/>
    <property type="molecule type" value="Genomic_DNA"/>
</dbReference>
<dbReference type="Proteomes" id="UP000886998">
    <property type="component" value="Unassembled WGS sequence"/>
</dbReference>
<evidence type="ECO:0000313" key="1">
    <source>
        <dbReference type="EMBL" id="GFY44055.1"/>
    </source>
</evidence>